<accession>A0A2T2NNH2</accession>
<dbReference type="STRING" id="1448308.A0A2T2NNH2"/>
<reference evidence="2 3" key="1">
    <citation type="journal article" date="2018" name="Front. Microbiol.">
        <title>Genome-Wide Analysis of Corynespora cassiicola Leaf Fall Disease Putative Effectors.</title>
        <authorList>
            <person name="Lopez D."/>
            <person name="Ribeiro S."/>
            <person name="Label P."/>
            <person name="Fumanal B."/>
            <person name="Venisse J.S."/>
            <person name="Kohler A."/>
            <person name="de Oliveira R.R."/>
            <person name="Labutti K."/>
            <person name="Lipzen A."/>
            <person name="Lail K."/>
            <person name="Bauer D."/>
            <person name="Ohm R.A."/>
            <person name="Barry K.W."/>
            <person name="Spatafora J."/>
            <person name="Grigoriev I.V."/>
            <person name="Martin F.M."/>
            <person name="Pujade-Renaud V."/>
        </authorList>
    </citation>
    <scope>NUCLEOTIDE SEQUENCE [LARGE SCALE GENOMIC DNA]</scope>
    <source>
        <strain evidence="2 3">Philippines</strain>
    </source>
</reference>
<proteinExistence type="predicted"/>
<dbReference type="GO" id="GO:0003676">
    <property type="term" value="F:nucleic acid binding"/>
    <property type="evidence" value="ECO:0007669"/>
    <property type="project" value="InterPro"/>
</dbReference>
<dbReference type="EMBL" id="KZ678135">
    <property type="protein sequence ID" value="PSN66975.1"/>
    <property type="molecule type" value="Genomic_DNA"/>
</dbReference>
<dbReference type="Proteomes" id="UP000240883">
    <property type="component" value="Unassembled WGS sequence"/>
</dbReference>
<keyword evidence="3" id="KW-1185">Reference proteome</keyword>
<dbReference type="Gene3D" id="3.30.70.330">
    <property type="match status" value="1"/>
</dbReference>
<evidence type="ECO:0000313" key="3">
    <source>
        <dbReference type="Proteomes" id="UP000240883"/>
    </source>
</evidence>
<feature type="region of interest" description="Disordered" evidence="1">
    <location>
        <begin position="25"/>
        <end position="82"/>
    </location>
</feature>
<gene>
    <name evidence="2" type="ORF">BS50DRAFT_573764</name>
</gene>
<dbReference type="InterPro" id="IPR012677">
    <property type="entry name" value="Nucleotide-bd_a/b_plait_sf"/>
</dbReference>
<dbReference type="OrthoDB" id="5374349at2759"/>
<dbReference type="CDD" id="cd00590">
    <property type="entry name" value="RRM_SF"/>
    <property type="match status" value="1"/>
</dbReference>
<dbReference type="InterPro" id="IPR035979">
    <property type="entry name" value="RBD_domain_sf"/>
</dbReference>
<evidence type="ECO:0008006" key="4">
    <source>
        <dbReference type="Google" id="ProtNLM"/>
    </source>
</evidence>
<protein>
    <recommendedName>
        <fullName evidence="4">RRM domain-containing protein</fullName>
    </recommendedName>
</protein>
<dbReference type="AlphaFoldDB" id="A0A2T2NNH2"/>
<name>A0A2T2NNH2_CORCC</name>
<feature type="region of interest" description="Disordered" evidence="1">
    <location>
        <begin position="245"/>
        <end position="287"/>
    </location>
</feature>
<sequence length="287" mass="30776">MADSSFANFVKDARERKKKEALAQEILGSRGRKANSGSGAGALTNARNKAPQKPTLMSRISGVQKPRSASAKPAGNIDGKWQHDLHNLSNRTGPAPKKRLNRTVSASQVERNSRTYDKFAGIINDKDDSAEFSIRGVATGGPCVVIASNFAPGTTSADIEAVMAPHGGDLLNCRLVASNPTVMCELTFATREGANNVIATFNNKKADGRLLYVYLKDTPNNTNNNGKNGKNAPRAQPTRYAAQSYDDMDVDMDVDTNGGAPSGGFQNGRLGFNDNSRRGPPRGPRRR</sequence>
<evidence type="ECO:0000256" key="1">
    <source>
        <dbReference type="SAM" id="MobiDB-lite"/>
    </source>
</evidence>
<organism evidence="2 3">
    <name type="scientific">Corynespora cassiicola Philippines</name>
    <dbReference type="NCBI Taxonomy" id="1448308"/>
    <lineage>
        <taxon>Eukaryota</taxon>
        <taxon>Fungi</taxon>
        <taxon>Dikarya</taxon>
        <taxon>Ascomycota</taxon>
        <taxon>Pezizomycotina</taxon>
        <taxon>Dothideomycetes</taxon>
        <taxon>Pleosporomycetidae</taxon>
        <taxon>Pleosporales</taxon>
        <taxon>Corynesporascaceae</taxon>
        <taxon>Corynespora</taxon>
    </lineage>
</organism>
<evidence type="ECO:0000313" key="2">
    <source>
        <dbReference type="EMBL" id="PSN66975.1"/>
    </source>
</evidence>
<dbReference type="SUPFAM" id="SSF54928">
    <property type="entry name" value="RNA-binding domain, RBD"/>
    <property type="match status" value="1"/>
</dbReference>